<dbReference type="EMBL" id="CP002543">
    <property type="protein sequence ID" value="ADY73014.1"/>
    <property type="molecule type" value="Genomic_DNA"/>
</dbReference>
<dbReference type="AlphaFoldDB" id="F0S271"/>
<dbReference type="RefSeq" id="WP_013637972.1">
    <property type="nucleotide sequence ID" value="NC_015185.1"/>
</dbReference>
<name>F0S271_DESTD</name>
<dbReference type="STRING" id="868864.Dester_0358"/>
<keyword evidence="5" id="KW-1185">Reference proteome</keyword>
<feature type="region of interest" description="Disordered" evidence="2">
    <location>
        <begin position="1"/>
        <end position="27"/>
    </location>
</feature>
<evidence type="ECO:0000256" key="3">
    <source>
        <dbReference type="SAM" id="Phobius"/>
    </source>
</evidence>
<feature type="transmembrane region" description="Helical" evidence="3">
    <location>
        <begin position="1168"/>
        <end position="1186"/>
    </location>
</feature>
<evidence type="ECO:0000256" key="2">
    <source>
        <dbReference type="SAM" id="MobiDB-lite"/>
    </source>
</evidence>
<proteinExistence type="predicted"/>
<evidence type="ECO:0008006" key="6">
    <source>
        <dbReference type="Google" id="ProtNLM"/>
    </source>
</evidence>
<dbReference type="KEGG" id="dte:Dester_0358"/>
<keyword evidence="3" id="KW-0812">Transmembrane</keyword>
<reference evidence="4 5" key="1">
    <citation type="journal article" date="2011" name="Stand. Genomic Sci.">
        <title>Complete genome sequence of the thermophilic sulfur-reducer Desulfurobacterium thermolithotrophum type strain (BSA(T)) from a deep-sea hydrothermal vent.</title>
        <authorList>
            <person name="Goker M."/>
            <person name="Daligault H."/>
            <person name="Mwirichia R."/>
            <person name="Lapidus A."/>
            <person name="Lucas S."/>
            <person name="Deshpande S."/>
            <person name="Pagani I."/>
            <person name="Tapia R."/>
            <person name="Cheng J.F."/>
            <person name="Goodwin L."/>
            <person name="Pitluck S."/>
            <person name="Liolios K."/>
            <person name="Ivanova N."/>
            <person name="Mavromatis K."/>
            <person name="Mikhailova N."/>
            <person name="Pati A."/>
            <person name="Chen A."/>
            <person name="Palaniappan K."/>
            <person name="Han C."/>
            <person name="Land M."/>
            <person name="Hauser L."/>
            <person name="Pan C."/>
            <person name="Brambilla E.M."/>
            <person name="Rohde M."/>
            <person name="Spring S."/>
            <person name="Sikorski J."/>
            <person name="Wirth R."/>
            <person name="Detter J.C."/>
            <person name="Woyke T."/>
            <person name="Bristow J."/>
            <person name="Eisen J.A."/>
            <person name="Markowitz V."/>
            <person name="Hugenholtz P."/>
            <person name="Kyrpides N.C."/>
            <person name="Klenk H.P."/>
        </authorList>
    </citation>
    <scope>NUCLEOTIDE SEQUENCE [LARGE SCALE GENOMIC DNA]</scope>
    <source>
        <strain evidence="5">DSM 11699 / BSA</strain>
    </source>
</reference>
<dbReference type="InterPro" id="IPR036280">
    <property type="entry name" value="Multihaem_cyt_sf"/>
</dbReference>
<dbReference type="PANTHER" id="PTHR35038">
    <property type="entry name" value="DISSIMILATORY SULFITE REDUCTASE SIRA"/>
    <property type="match status" value="1"/>
</dbReference>
<evidence type="ECO:0000313" key="5">
    <source>
        <dbReference type="Proteomes" id="UP000007102"/>
    </source>
</evidence>
<dbReference type="InParanoid" id="F0S271"/>
<dbReference type="OrthoDB" id="9238at2"/>
<gene>
    <name evidence="4" type="ordered locus">Dester_0358</name>
</gene>
<keyword evidence="3" id="KW-1133">Transmembrane helix</keyword>
<protein>
    <recommendedName>
        <fullName evidence="6">Cytochrome c family protein</fullName>
    </recommendedName>
</protein>
<evidence type="ECO:0000313" key="4">
    <source>
        <dbReference type="EMBL" id="ADY73014.1"/>
    </source>
</evidence>
<keyword evidence="1" id="KW-0732">Signal</keyword>
<reference evidence="5" key="2">
    <citation type="submission" date="2011-02" db="EMBL/GenBank/DDBJ databases">
        <title>The complete genome of Desulfurobacterium thermolithotrophum DSM 11699.</title>
        <authorList>
            <consortium name="US DOE Joint Genome Institute (JGI-PGF)"/>
            <person name="Lucas S."/>
            <person name="Copeland A."/>
            <person name="Lapidus A."/>
            <person name="Bruce D."/>
            <person name="Goodwin L."/>
            <person name="Pitluck S."/>
            <person name="Kyrpides N."/>
            <person name="Mavromatis K."/>
            <person name="Pagani I."/>
            <person name="Ivanova N."/>
            <person name="Mikhailova N."/>
            <person name="Daligault H."/>
            <person name="Detter J.C."/>
            <person name="Tapia R."/>
            <person name="Han C."/>
            <person name="Land M."/>
            <person name="Hauser L."/>
            <person name="Markowitz V."/>
            <person name="Cheng J.-F."/>
            <person name="Hugenholtz P."/>
            <person name="Woyke T."/>
            <person name="Wu D."/>
            <person name="Spring S."/>
            <person name="Brambilla E."/>
            <person name="Klenk H.-P."/>
            <person name="Eisen J.A."/>
        </authorList>
    </citation>
    <scope>NUCLEOTIDE SEQUENCE [LARGE SCALE GENOMIC DNA]</scope>
    <source>
        <strain evidence="5">DSM 11699 / BSA</strain>
    </source>
</reference>
<organism evidence="4 5">
    <name type="scientific">Desulfurobacterium thermolithotrophum (strain DSM 11699 / BSA)</name>
    <dbReference type="NCBI Taxonomy" id="868864"/>
    <lineage>
        <taxon>Bacteria</taxon>
        <taxon>Pseudomonadati</taxon>
        <taxon>Aquificota</taxon>
        <taxon>Aquificia</taxon>
        <taxon>Desulfurobacteriales</taxon>
        <taxon>Desulfurobacteriaceae</taxon>
        <taxon>Desulfurobacterium</taxon>
    </lineage>
</organism>
<dbReference type="InterPro" id="IPR051829">
    <property type="entry name" value="Multiheme_Cytochr_ET"/>
</dbReference>
<dbReference type="Gene3D" id="2.60.220.30">
    <property type="match status" value="1"/>
</dbReference>
<dbReference type="eggNOG" id="ENOG5033J7Q">
    <property type="taxonomic scope" value="Bacteria"/>
</dbReference>
<dbReference type="SUPFAM" id="SSF48695">
    <property type="entry name" value="Multiheme cytochromes"/>
    <property type="match status" value="1"/>
</dbReference>
<dbReference type="HOGENOM" id="CLU_273731_0_0_0"/>
<sequence length="1191" mass="129843">MAAKKPSEDPGLAPDVNNETDFRGNVAYDMDQGTPDKVFTCASCHSGGIMEFDRDSGKRHDEVSDWDDAKDGTGFFSNATYSDSEVDGDAFSYTPDEYSRGYLGKPHKFNWKKSGVLDTDCFLCHADRGQNKSVQSGMWTADNPTPANPRVFIFEKKDAEGKVVEISLGFPPSLNSTEISNNYTIDSVAFYSNPLERIINLYYNEEITNCLENINAADNMTLRTIVVSQLTEAIRKGDLYSPDYNINIVNPADNSTICTMNNTTAPALGNFTSTFFIDPGAPNFSARDYLRNAFFESTVEGQPYVGAGMFLRATTINDMFSYNPMDTSNPKPFVNLGRAGFFFGWADTGTLMGVAHPDDPSKPLAFVKLEKQEDGTFKAVAYYATDADLSSVKLPILETSGHYTLCKADSSKEAGVSKSLPADRKDDELTLMCAQCHFAIPDEGNRWFDMNGKSHPSWYVRRGIIGMGADVVKRAAVFSRETEGNTTDAPIFVNPDGTIADPNNATAGLPSGYDVHFAADKGNLSCLSCHGQDNLSDEEKLHHNPHNFLKGNDPAGEVMPALDYNPSLQTCTKCHWGSDAAAAKEHEAYFGPAASVHINSMMCQVCHVPYKTYWSFRFFNDLVGYSSQFDNRFMKFVVDNGNVTMYQFPPEWAIPAFSPSPTYGVNYAFTITQTTNDGGDAIVPMTMIDMDPYRALMRWNDNGTMFGMWATGADPQMKPFLFPWRWAPAIVRRHTIDDNGNDVVKAGLINPITVATWMDASTGRVLFVRELNAAVKGLAVDPTTGKPVGRSTVDPEDPQKEVPAITMAPVSQAQADTGKPAISMKDLNGNDTGMVAAVKLINGKFIYDNDGDMVPEIDSDYEYDAMKEALTQVLNKEDPNHSHNPVIYLGIAPFGVDHGVLPAKYGLGAQKSGPLSCNACHNSDESKNRYSPAVKSGNFNAGRFVTLVPFALPDKAIKESKAYGGWHVPKGVTTVKTPDGREIMGLTQGALAQFESVPVESKEYAAFALVTREGGTVSKEGIVISVSPGAVDVPTIIKVEKAEVPELQSSVLEEASKEGIKTPVLASEILHIHTKTNRFNSPIQITLPYDPTKVTGKVSLFTSEDGKTWTKIGDFDVDSNNPYVTFSRSTLSYFAIVGTASTESYPQTTTTTATGGGGCSIAPAVSPISGILNFFLMALGALGLRFRRKKH</sequence>
<keyword evidence="3" id="KW-0472">Membrane</keyword>
<accession>F0S271</accession>
<dbReference type="Proteomes" id="UP000007102">
    <property type="component" value="Chromosome"/>
</dbReference>
<evidence type="ECO:0000256" key="1">
    <source>
        <dbReference type="ARBA" id="ARBA00022729"/>
    </source>
</evidence>